<accession>A0A5E4PG77</accession>
<gene>
    <name evidence="1" type="ORF">AQUSIP_11510</name>
</gene>
<sequence>MPLLTSETTLVLWHETIKNAEIRCSISLTQELETYLISLLIRYTDRPEVAQQIFAKTFLEAMQQRERQRNACLQNVGDQCLLYAGLFPRQAQKKHVKINYFVDLGRSAYATISNTANDIYWSLALQFVTLMDVLQSIRETPDLMPLEAYDQWNELGSQRALSCLLGYTRGVPVKK</sequence>
<dbReference type="RefSeq" id="WP_148339125.1">
    <property type="nucleotide sequence ID" value="NZ_LR699119.1"/>
</dbReference>
<keyword evidence="2" id="KW-1185">Reference proteome</keyword>
<dbReference type="Proteomes" id="UP000324194">
    <property type="component" value="Chromosome 1"/>
</dbReference>
<dbReference type="KEGG" id="asip:AQUSIP_11510"/>
<name>A0A5E4PG77_9COXI</name>
<dbReference type="EMBL" id="LR699119">
    <property type="protein sequence ID" value="VVC75854.1"/>
    <property type="molecule type" value="Genomic_DNA"/>
</dbReference>
<evidence type="ECO:0000313" key="1">
    <source>
        <dbReference type="EMBL" id="VVC75854.1"/>
    </source>
</evidence>
<protein>
    <submittedName>
        <fullName evidence="1">Uncharacterized protein</fullName>
    </submittedName>
</protein>
<proteinExistence type="predicted"/>
<reference evidence="1 2" key="1">
    <citation type="submission" date="2019-08" db="EMBL/GenBank/DDBJ databases">
        <authorList>
            <person name="Guy L."/>
        </authorList>
    </citation>
    <scope>NUCLEOTIDE SEQUENCE [LARGE SCALE GENOMIC DNA]</scope>
    <source>
        <strain evidence="1 2">SGT-108</strain>
    </source>
</reference>
<organism evidence="1 2">
    <name type="scientific">Aquicella siphonis</name>
    <dbReference type="NCBI Taxonomy" id="254247"/>
    <lineage>
        <taxon>Bacteria</taxon>
        <taxon>Pseudomonadati</taxon>
        <taxon>Pseudomonadota</taxon>
        <taxon>Gammaproteobacteria</taxon>
        <taxon>Legionellales</taxon>
        <taxon>Coxiellaceae</taxon>
        <taxon>Aquicella</taxon>
    </lineage>
</organism>
<dbReference type="AlphaFoldDB" id="A0A5E4PG77"/>
<evidence type="ECO:0000313" key="2">
    <source>
        <dbReference type="Proteomes" id="UP000324194"/>
    </source>
</evidence>
<dbReference type="OrthoDB" id="5659936at2"/>